<evidence type="ECO:0000313" key="3">
    <source>
        <dbReference type="Proteomes" id="UP000309992"/>
    </source>
</evidence>
<organism evidence="2 3">
    <name type="scientific">Prauserella endophytica</name>
    <dbReference type="NCBI Taxonomy" id="1592324"/>
    <lineage>
        <taxon>Bacteria</taxon>
        <taxon>Bacillati</taxon>
        <taxon>Actinomycetota</taxon>
        <taxon>Actinomycetes</taxon>
        <taxon>Pseudonocardiales</taxon>
        <taxon>Pseudonocardiaceae</taxon>
        <taxon>Prauserella</taxon>
        <taxon>Prauserella coralliicola group</taxon>
    </lineage>
</organism>
<dbReference type="Pfam" id="PF00561">
    <property type="entry name" value="Abhydrolase_1"/>
    <property type="match status" value="1"/>
</dbReference>
<dbReference type="InterPro" id="IPR029058">
    <property type="entry name" value="AB_hydrolase_fold"/>
</dbReference>
<keyword evidence="2" id="KW-0378">Hydrolase</keyword>
<dbReference type="Gene3D" id="3.40.50.1820">
    <property type="entry name" value="alpha/beta hydrolase"/>
    <property type="match status" value="1"/>
</dbReference>
<gene>
    <name evidence="2" type="ORF">FCN18_16650</name>
</gene>
<sequence length="339" mass="34877">MAQEPTAAASGRLGRAELRVVSEPGITVRVRAVLPDIVTGRPVVLVHGARADGIAAFDLPVPGGSLAEDLAGAGHAVYVLDVRGFGASTRPAAMTGPPGDSPPLVRASEAATDIAAVAGEVAARHGTPVALLGWATGSVWAGLVAVQHPALVSHLVLHNTLYGGTDGHPTMGRGSRLDDPGRPGRFAAEAVGGYRLSTGADLLGGWDRTIPAADPDGWRDPAIAEAYVSAALAGDPTSHTRRPPSSRSPAGPLADAFLLATGGSLWNASELRCHVLASRAAHDFLSRPEDLAALVRDLRNARSVEVLELPQGTHFVHLERPERGRAAFVAAVLTLLAAP</sequence>
<name>A0ABY2S3Z1_9PSEU</name>
<dbReference type="GO" id="GO:0016787">
    <property type="term" value="F:hydrolase activity"/>
    <property type="evidence" value="ECO:0007669"/>
    <property type="project" value="UniProtKB-KW"/>
</dbReference>
<evidence type="ECO:0000259" key="1">
    <source>
        <dbReference type="Pfam" id="PF00561"/>
    </source>
</evidence>
<comment type="caution">
    <text evidence="2">The sequence shown here is derived from an EMBL/GenBank/DDBJ whole genome shotgun (WGS) entry which is preliminary data.</text>
</comment>
<accession>A0ABY2S3Z1</accession>
<dbReference type="EMBL" id="SWMS01000008">
    <property type="protein sequence ID" value="TKG70518.1"/>
    <property type="molecule type" value="Genomic_DNA"/>
</dbReference>
<dbReference type="InterPro" id="IPR000073">
    <property type="entry name" value="AB_hydrolase_1"/>
</dbReference>
<reference evidence="2 3" key="1">
    <citation type="journal article" date="2015" name="Antonie Van Leeuwenhoek">
        <title>Prauserella endophytica sp. nov., an endophytic actinobacterium isolated from Tamarix taklamakanensis.</title>
        <authorList>
            <person name="Liu J.M."/>
            <person name="Habden X."/>
            <person name="Guo L."/>
            <person name="Tuo L."/>
            <person name="Jiang Z.K."/>
            <person name="Liu S.W."/>
            <person name="Liu X.F."/>
            <person name="Chen L."/>
            <person name="Li R.F."/>
            <person name="Zhang Y.Q."/>
            <person name="Sun C.H."/>
        </authorList>
    </citation>
    <scope>NUCLEOTIDE SEQUENCE [LARGE SCALE GENOMIC DNA]</scope>
    <source>
        <strain evidence="2 3">CGMCC 4.7182</strain>
    </source>
</reference>
<dbReference type="SUPFAM" id="SSF53474">
    <property type="entry name" value="alpha/beta-Hydrolases"/>
    <property type="match status" value="1"/>
</dbReference>
<dbReference type="PANTHER" id="PTHR43798:SF33">
    <property type="entry name" value="HYDROLASE, PUTATIVE (AFU_ORTHOLOGUE AFUA_2G14860)-RELATED"/>
    <property type="match status" value="1"/>
</dbReference>
<feature type="domain" description="AB hydrolase-1" evidence="1">
    <location>
        <begin position="42"/>
        <end position="168"/>
    </location>
</feature>
<dbReference type="Proteomes" id="UP000309992">
    <property type="component" value="Unassembled WGS sequence"/>
</dbReference>
<dbReference type="RefSeq" id="WP_137095544.1">
    <property type="nucleotide sequence ID" value="NZ_SWMS01000008.1"/>
</dbReference>
<dbReference type="PANTHER" id="PTHR43798">
    <property type="entry name" value="MONOACYLGLYCEROL LIPASE"/>
    <property type="match status" value="1"/>
</dbReference>
<protein>
    <submittedName>
        <fullName evidence="2">Alpha/beta fold hydrolase</fullName>
    </submittedName>
</protein>
<evidence type="ECO:0000313" key="2">
    <source>
        <dbReference type="EMBL" id="TKG70518.1"/>
    </source>
</evidence>
<keyword evidence="3" id="KW-1185">Reference proteome</keyword>
<dbReference type="InterPro" id="IPR050266">
    <property type="entry name" value="AB_hydrolase_sf"/>
</dbReference>
<proteinExistence type="predicted"/>